<comment type="caution">
    <text evidence="2">The sequence shown here is derived from an EMBL/GenBank/DDBJ whole genome shotgun (WGS) entry which is preliminary data.</text>
</comment>
<feature type="transmembrane region" description="Helical" evidence="1">
    <location>
        <begin position="157"/>
        <end position="182"/>
    </location>
</feature>
<sequence length="272" mass="29810">MKITPKQKLVIVAVGIALYFGIIISGLTTIGISAKKASKGKGNYYVTSNTTLANAYFNNDQNLNFMTVEAVMVSVDIPKSEARVMLYFSLNGLLNSGITGTYPQSPFSMNIPMNLLLDGMPAGFSVSYDTVTLTDADTHTEIYSVGNVIRTQTCRTVAIFIAILMWSLCLACSPFTASMFVFNKKAEGSYLGFHTALLFALPSIRNAMPLAPPIGSLIDQMVLVWNMMILALCVLCQFLRLITQVAEGGYKKILNPDDKEEEKKEEKKPLTV</sequence>
<evidence type="ECO:0000313" key="2">
    <source>
        <dbReference type="EMBL" id="ORY51435.1"/>
    </source>
</evidence>
<evidence type="ECO:0000313" key="3">
    <source>
        <dbReference type="Proteomes" id="UP000193642"/>
    </source>
</evidence>
<reference evidence="2 3" key="1">
    <citation type="submission" date="2016-07" db="EMBL/GenBank/DDBJ databases">
        <title>Pervasive Adenine N6-methylation of Active Genes in Fungi.</title>
        <authorList>
            <consortium name="DOE Joint Genome Institute"/>
            <person name="Mondo S.J."/>
            <person name="Dannebaum R.O."/>
            <person name="Kuo R.C."/>
            <person name="Labutti K."/>
            <person name="Haridas S."/>
            <person name="Kuo A."/>
            <person name="Salamov A."/>
            <person name="Ahrendt S.R."/>
            <person name="Lipzen A."/>
            <person name="Sullivan W."/>
            <person name="Andreopoulos W.B."/>
            <person name="Clum A."/>
            <person name="Lindquist E."/>
            <person name="Daum C."/>
            <person name="Ramamoorthy G.K."/>
            <person name="Gryganskyi A."/>
            <person name="Culley D."/>
            <person name="Magnuson J.K."/>
            <person name="James T.Y."/>
            <person name="O'Malley M.A."/>
            <person name="Stajich J.E."/>
            <person name="Spatafora J.W."/>
            <person name="Visel A."/>
            <person name="Grigoriev I.V."/>
        </authorList>
    </citation>
    <scope>NUCLEOTIDE SEQUENCE [LARGE SCALE GENOMIC DNA]</scope>
    <source>
        <strain evidence="2 3">JEL800</strain>
    </source>
</reference>
<evidence type="ECO:0000256" key="1">
    <source>
        <dbReference type="SAM" id="Phobius"/>
    </source>
</evidence>
<accession>A0A1Y2CYM1</accession>
<keyword evidence="1" id="KW-0472">Membrane</keyword>
<dbReference type="InterPro" id="IPR027948">
    <property type="entry name" value="DUF4436"/>
</dbReference>
<protein>
    <recommendedName>
        <fullName evidence="4">DUF4436 domain-containing protein</fullName>
    </recommendedName>
</protein>
<proteinExistence type="predicted"/>
<feature type="transmembrane region" description="Helical" evidence="1">
    <location>
        <begin position="220"/>
        <end position="242"/>
    </location>
</feature>
<dbReference type="OrthoDB" id="2111565at2759"/>
<keyword evidence="1" id="KW-1133">Transmembrane helix</keyword>
<feature type="transmembrane region" description="Helical" evidence="1">
    <location>
        <begin position="9"/>
        <end position="32"/>
    </location>
</feature>
<dbReference type="Proteomes" id="UP000193642">
    <property type="component" value="Unassembled WGS sequence"/>
</dbReference>
<keyword evidence="3" id="KW-1185">Reference proteome</keyword>
<organism evidence="2 3">
    <name type="scientific">Rhizoclosmatium globosum</name>
    <dbReference type="NCBI Taxonomy" id="329046"/>
    <lineage>
        <taxon>Eukaryota</taxon>
        <taxon>Fungi</taxon>
        <taxon>Fungi incertae sedis</taxon>
        <taxon>Chytridiomycota</taxon>
        <taxon>Chytridiomycota incertae sedis</taxon>
        <taxon>Chytridiomycetes</taxon>
        <taxon>Chytridiales</taxon>
        <taxon>Chytriomycetaceae</taxon>
        <taxon>Rhizoclosmatium</taxon>
    </lineage>
</organism>
<gene>
    <name evidence="2" type="ORF">BCR33DRAFT_846234</name>
</gene>
<dbReference type="STRING" id="329046.A0A1Y2CYM1"/>
<dbReference type="AlphaFoldDB" id="A0A1Y2CYM1"/>
<evidence type="ECO:0008006" key="4">
    <source>
        <dbReference type="Google" id="ProtNLM"/>
    </source>
</evidence>
<dbReference type="EMBL" id="MCGO01000005">
    <property type="protein sequence ID" value="ORY51435.1"/>
    <property type="molecule type" value="Genomic_DNA"/>
</dbReference>
<name>A0A1Y2CYM1_9FUNG</name>
<dbReference type="Pfam" id="PF14494">
    <property type="entry name" value="DUF4436"/>
    <property type="match status" value="1"/>
</dbReference>
<keyword evidence="1" id="KW-0812">Transmembrane</keyword>